<evidence type="ECO:0000313" key="2">
    <source>
        <dbReference type="EMBL" id="MCG2629621.1"/>
    </source>
</evidence>
<dbReference type="EMBL" id="JAKLTY010000015">
    <property type="protein sequence ID" value="MCG2629621.1"/>
    <property type="molecule type" value="Genomic_DNA"/>
</dbReference>
<dbReference type="AlphaFoldDB" id="A0A9X1RCW0"/>
<reference evidence="2" key="1">
    <citation type="submission" date="2022-01" db="EMBL/GenBank/DDBJ databases">
        <title>Genome sequnece data of strain Bradyrhizobium sp. nov.</title>
        <authorList>
            <person name="Zhang J."/>
        </authorList>
    </citation>
    <scope>NUCLEOTIDE SEQUENCE</scope>
    <source>
        <strain evidence="3">WYCCWR 12774</strain>
        <strain evidence="2">WYCCWR 13023</strain>
    </source>
</reference>
<organism evidence="2 5">
    <name type="scientific">Bradyrhizobium zhengyangense</name>
    <dbReference type="NCBI Taxonomy" id="2911009"/>
    <lineage>
        <taxon>Bacteria</taxon>
        <taxon>Pseudomonadati</taxon>
        <taxon>Pseudomonadota</taxon>
        <taxon>Alphaproteobacteria</taxon>
        <taxon>Hyphomicrobiales</taxon>
        <taxon>Nitrobacteraceae</taxon>
        <taxon>Bradyrhizobium</taxon>
    </lineage>
</organism>
<evidence type="ECO:0000256" key="1">
    <source>
        <dbReference type="SAM" id="MobiDB-lite"/>
    </source>
</evidence>
<protein>
    <submittedName>
        <fullName evidence="2">Uncharacterized protein</fullName>
    </submittedName>
</protein>
<accession>A0A9X1RCW0</accession>
<name>A0A9X1RCW0_9BRAD</name>
<sequence length="102" mass="11351">MSKIHHKAVAHPPIITVGDLIDELCRLPDTAVVHFRCPTLDQELTFERLRKRSKDDVEIAISVYPESPPVVPSSDGAFQPRKHSSPARSLRDGAMLQGKRVS</sequence>
<dbReference type="Proteomes" id="UP001139012">
    <property type="component" value="Unassembled WGS sequence"/>
</dbReference>
<comment type="caution">
    <text evidence="2">The sequence shown here is derived from an EMBL/GenBank/DDBJ whole genome shotgun (WGS) entry which is preliminary data.</text>
</comment>
<dbReference type="RefSeq" id="WP_237865716.1">
    <property type="nucleotide sequence ID" value="NZ_JAKLTY010000015.1"/>
</dbReference>
<feature type="region of interest" description="Disordered" evidence="1">
    <location>
        <begin position="67"/>
        <end position="102"/>
    </location>
</feature>
<dbReference type="EMBL" id="JAKLUA010000012">
    <property type="protein sequence ID" value="MCG2671142.1"/>
    <property type="molecule type" value="Genomic_DNA"/>
</dbReference>
<evidence type="ECO:0000313" key="5">
    <source>
        <dbReference type="Proteomes" id="UP001139054"/>
    </source>
</evidence>
<keyword evidence="4" id="KW-1185">Reference proteome</keyword>
<evidence type="ECO:0000313" key="4">
    <source>
        <dbReference type="Proteomes" id="UP001139012"/>
    </source>
</evidence>
<dbReference type="Proteomes" id="UP001139054">
    <property type="component" value="Unassembled WGS sequence"/>
</dbReference>
<proteinExistence type="predicted"/>
<gene>
    <name evidence="3" type="ORF">L6637_29745</name>
    <name evidence="2" type="ORF">L6654_23645</name>
</gene>
<evidence type="ECO:0000313" key="3">
    <source>
        <dbReference type="EMBL" id="MCG2671142.1"/>
    </source>
</evidence>